<reference evidence="1" key="1">
    <citation type="submission" date="2021-04" db="EMBL/GenBank/DDBJ databases">
        <title>Genomic sequence of Actinosynnema pretiosum subsp. pretiosum ATCC 31280 (C-14919).</title>
        <authorList>
            <person name="Bai L."/>
            <person name="Wang X."/>
            <person name="Xiao Y."/>
        </authorList>
    </citation>
    <scope>NUCLEOTIDE SEQUENCE</scope>
    <source>
        <strain evidence="1">ATCC 31280</strain>
    </source>
</reference>
<name>A0AA45L4T9_9PSEU</name>
<evidence type="ECO:0000313" key="1">
    <source>
        <dbReference type="EMBL" id="QUF03337.1"/>
    </source>
</evidence>
<gene>
    <name evidence="1" type="ORF">KCV87_28620</name>
</gene>
<dbReference type="Proteomes" id="UP000677152">
    <property type="component" value="Chromosome"/>
</dbReference>
<organism evidence="1 2">
    <name type="scientific">Actinosynnema pretiosum subsp. pretiosum</name>
    <dbReference type="NCBI Taxonomy" id="103721"/>
    <lineage>
        <taxon>Bacteria</taxon>
        <taxon>Bacillati</taxon>
        <taxon>Actinomycetota</taxon>
        <taxon>Actinomycetes</taxon>
        <taxon>Pseudonocardiales</taxon>
        <taxon>Pseudonocardiaceae</taxon>
        <taxon>Actinosynnema</taxon>
    </lineage>
</organism>
<sequence length="461" mass="50331">MDPQQSNRAAYTVNRGLFDAFTAPSDNPAVQPPRNLRNTILSLGLPGWAARPQDFTDAWSPARRAGGTATARRIASVFGDVPKADTAYTSTGHRLEEVYGFVVDAELQVGEADHDQEARYERAYRALHRAEEVADPASADCRTHTVPTEAYRAYLRHAVDHDNARAAHNHARQHGELAEEEFDLVRRVFLQMERDGGREIRQELATLATTTRNVVARAFADARERFASAELDLDGVPTRLSELIPADWAVGGGVWGSARYGAEAVGRANQAEADAWAWHTGIADGIWSRGAERLHSDTPVEGMELAFEFTSVAVYRPWLQFLLLGMPGWEVPGMGPGELSQGLRGDNARSWWPLLTTAFLAVRDLRVRADWGPADRDLIASAREGAALGWGPFQVAGEYAHQPQGVHDRVPSELVGDELVVPGAQVVGVLGQVVPFSPPGLTEVLIPRQESLLAGNAYLIS</sequence>
<evidence type="ECO:0000313" key="2">
    <source>
        <dbReference type="Proteomes" id="UP000677152"/>
    </source>
</evidence>
<proteinExistence type="predicted"/>
<dbReference type="AlphaFoldDB" id="A0AA45L4T9"/>
<accession>A0AA45L4T9</accession>
<protein>
    <submittedName>
        <fullName evidence="1">Uncharacterized protein</fullName>
    </submittedName>
</protein>
<dbReference type="EMBL" id="CP073249">
    <property type="protein sequence ID" value="QUF03337.1"/>
    <property type="molecule type" value="Genomic_DNA"/>
</dbReference>